<proteinExistence type="predicted"/>
<name>A0A3E4Y5B9_9FIRM</name>
<dbReference type="Proteomes" id="UP000260758">
    <property type="component" value="Unassembled WGS sequence"/>
</dbReference>
<reference evidence="1 2" key="1">
    <citation type="submission" date="2018-08" db="EMBL/GenBank/DDBJ databases">
        <title>A genome reference for cultivated species of the human gut microbiota.</title>
        <authorList>
            <person name="Zou Y."/>
            <person name="Xue W."/>
            <person name="Luo G."/>
        </authorList>
    </citation>
    <scope>NUCLEOTIDE SEQUENCE [LARGE SCALE GENOMIC DNA]</scope>
    <source>
        <strain evidence="1 2">OM07-13</strain>
    </source>
</reference>
<gene>
    <name evidence="1" type="ORF">DXB99_14680</name>
</gene>
<protein>
    <submittedName>
        <fullName evidence="1">Secretion system protein F</fullName>
    </submittedName>
</protein>
<accession>A0A3E4Y5B9</accession>
<sequence length="419" mass="46998">MTGGKRLRIAALFVIVLVFAFIMDMSSNAITDNTLTRNDTGDGDAVYDLVLNADGLDEDYSYQLKVREEQPSDKQANELFTQAKKEIDDSFCEEGQSVEQVRGHINMKEAYAQGAVEAEWTLSDYDVVDIDGDVNQEAFESVDDEQGKLISASVELSCGEHRQLYDFSFMVFPDELDAGERLIKDINRHIDSEMSKSGTKKLTLPDEVDGVKLSWSQEKSNTAGKIAMLEVVVIVLLVLEKKEKKKTAQKERNIQLQLEYPEIVSKMAILMGSGMTVEQAWNRITARYLDERKNNDENIMPAYEEMLVTEREISDGVTGRKAYAGFAERVKLPCYLDLSIKSIKWSQVGASRNKDGMKYHACYCAADKKTEGSTVFITDYGTNYHGKLGCSKLKRTVHKVHKSEVDGKNLCSKCKGEGT</sequence>
<dbReference type="RefSeq" id="WP_117719279.1">
    <property type="nucleotide sequence ID" value="NZ_QSTP01000020.1"/>
</dbReference>
<dbReference type="EMBL" id="QSTP01000020">
    <property type="protein sequence ID" value="RGM68607.1"/>
    <property type="molecule type" value="Genomic_DNA"/>
</dbReference>
<evidence type="ECO:0000313" key="1">
    <source>
        <dbReference type="EMBL" id="RGM68607.1"/>
    </source>
</evidence>
<evidence type="ECO:0000313" key="2">
    <source>
        <dbReference type="Proteomes" id="UP000260758"/>
    </source>
</evidence>
<organism evidence="1 2">
    <name type="scientific">Agathobacter rectalis</name>
    <dbReference type="NCBI Taxonomy" id="39491"/>
    <lineage>
        <taxon>Bacteria</taxon>
        <taxon>Bacillati</taxon>
        <taxon>Bacillota</taxon>
        <taxon>Clostridia</taxon>
        <taxon>Lachnospirales</taxon>
        <taxon>Lachnospiraceae</taxon>
        <taxon>Agathobacter</taxon>
    </lineage>
</organism>
<comment type="caution">
    <text evidence="1">The sequence shown here is derived from an EMBL/GenBank/DDBJ whole genome shotgun (WGS) entry which is preliminary data.</text>
</comment>
<dbReference type="AlphaFoldDB" id="A0A3E4Y5B9"/>